<reference evidence="2 3" key="1">
    <citation type="journal article" date="2019" name="Int. J. Syst. Evol. Microbiol.">
        <title>The Global Catalogue of Microorganisms (GCM) 10K type strain sequencing project: providing services to taxonomists for standard genome sequencing and annotation.</title>
        <authorList>
            <consortium name="The Broad Institute Genomics Platform"/>
            <consortium name="The Broad Institute Genome Sequencing Center for Infectious Disease"/>
            <person name="Wu L."/>
            <person name="Ma J."/>
        </authorList>
    </citation>
    <scope>NUCLEOTIDE SEQUENCE [LARGE SCALE GENOMIC DNA]</scope>
    <source>
        <strain evidence="2 3">JCM 16328</strain>
    </source>
</reference>
<dbReference type="Proteomes" id="UP001500420">
    <property type="component" value="Unassembled WGS sequence"/>
</dbReference>
<dbReference type="RefSeq" id="WP_343773420.1">
    <property type="nucleotide sequence ID" value="NZ_BAAADV010000002.1"/>
</dbReference>
<evidence type="ECO:0000256" key="1">
    <source>
        <dbReference type="SAM" id="Phobius"/>
    </source>
</evidence>
<keyword evidence="3" id="KW-1185">Reference proteome</keyword>
<sequence length="119" mass="12478">MSTTTRSSDRLQIAVTALVVIVGLAGLSYTLITGASLLLGIGLASACGLYVVLDWRQRNGTDTRRVEDTAIVGLGGFVLLYALFTAASLLTAVGVVALLWIGVNVARIERSLRAGEADR</sequence>
<evidence type="ECO:0000313" key="3">
    <source>
        <dbReference type="Proteomes" id="UP001500420"/>
    </source>
</evidence>
<feature type="transmembrane region" description="Helical" evidence="1">
    <location>
        <begin position="74"/>
        <end position="103"/>
    </location>
</feature>
<comment type="caution">
    <text evidence="2">The sequence shown here is derived from an EMBL/GenBank/DDBJ whole genome shotgun (WGS) entry which is preliminary data.</text>
</comment>
<feature type="transmembrane region" description="Helical" evidence="1">
    <location>
        <begin position="12"/>
        <end position="29"/>
    </location>
</feature>
<name>A0AAV3T8Z7_9EURY</name>
<keyword evidence="1" id="KW-0812">Transmembrane</keyword>
<dbReference type="EMBL" id="BAAADV010000002">
    <property type="protein sequence ID" value="GAA0670315.1"/>
    <property type="molecule type" value="Genomic_DNA"/>
</dbReference>
<keyword evidence="1" id="KW-0472">Membrane</keyword>
<dbReference type="AlphaFoldDB" id="A0AAV3T8Z7"/>
<protein>
    <submittedName>
        <fullName evidence="2">Uncharacterized protein</fullName>
    </submittedName>
</protein>
<proteinExistence type="predicted"/>
<evidence type="ECO:0000313" key="2">
    <source>
        <dbReference type="EMBL" id="GAA0670315.1"/>
    </source>
</evidence>
<keyword evidence="1" id="KW-1133">Transmembrane helix</keyword>
<feature type="transmembrane region" description="Helical" evidence="1">
    <location>
        <begin position="35"/>
        <end position="53"/>
    </location>
</feature>
<organism evidence="2 3">
    <name type="scientific">Natronoarchaeum mannanilyticum</name>
    <dbReference type="NCBI Taxonomy" id="926360"/>
    <lineage>
        <taxon>Archaea</taxon>
        <taxon>Methanobacteriati</taxon>
        <taxon>Methanobacteriota</taxon>
        <taxon>Stenosarchaea group</taxon>
        <taxon>Halobacteria</taxon>
        <taxon>Halobacteriales</taxon>
        <taxon>Natronoarchaeaceae</taxon>
    </lineage>
</organism>
<accession>A0AAV3T8Z7</accession>
<gene>
    <name evidence="2" type="ORF">GCM10009020_15580</name>
</gene>